<keyword evidence="2" id="KW-0964">Secreted</keyword>
<dbReference type="InterPro" id="IPR014756">
    <property type="entry name" value="Ig_E-set"/>
</dbReference>
<organism evidence="10 11">
    <name type="scientific">Iris pallida</name>
    <name type="common">Sweet iris</name>
    <dbReference type="NCBI Taxonomy" id="29817"/>
    <lineage>
        <taxon>Eukaryota</taxon>
        <taxon>Viridiplantae</taxon>
        <taxon>Streptophyta</taxon>
        <taxon>Embryophyta</taxon>
        <taxon>Tracheophyta</taxon>
        <taxon>Spermatophyta</taxon>
        <taxon>Magnoliopsida</taxon>
        <taxon>Liliopsida</taxon>
        <taxon>Asparagales</taxon>
        <taxon>Iridaceae</taxon>
        <taxon>Iridoideae</taxon>
        <taxon>Irideae</taxon>
        <taxon>Iris</taxon>
    </lineage>
</organism>
<dbReference type="InterPro" id="IPR015202">
    <property type="entry name" value="GO-like_E_set"/>
</dbReference>
<comment type="caution">
    <text evidence="10">The sequence shown here is derived from an EMBL/GenBank/DDBJ whole genome shotgun (WGS) entry which is preliminary data.</text>
</comment>
<dbReference type="CDD" id="cd02851">
    <property type="entry name" value="E_set_GO_C"/>
    <property type="match status" value="1"/>
</dbReference>
<feature type="signal peptide" evidence="7">
    <location>
        <begin position="1"/>
        <end position="18"/>
    </location>
</feature>
<evidence type="ECO:0000256" key="4">
    <source>
        <dbReference type="ARBA" id="ARBA00023002"/>
    </source>
</evidence>
<dbReference type="AlphaFoldDB" id="A0AAX6EE96"/>
<feature type="domain" description="Glyoxal oxidase N-terminal" evidence="8">
    <location>
        <begin position="41"/>
        <end position="430"/>
    </location>
</feature>
<feature type="domain" description="Galactose oxidase-like Early set" evidence="9">
    <location>
        <begin position="449"/>
        <end position="549"/>
    </location>
</feature>
<evidence type="ECO:0000256" key="7">
    <source>
        <dbReference type="SAM" id="SignalP"/>
    </source>
</evidence>
<feature type="chain" id="PRO_5043354535" description="Aldehyde oxidase GLOX" evidence="7">
    <location>
        <begin position="19"/>
        <end position="550"/>
    </location>
</feature>
<evidence type="ECO:0000256" key="5">
    <source>
        <dbReference type="ARBA" id="ARBA00073112"/>
    </source>
</evidence>
<evidence type="ECO:0000313" key="10">
    <source>
        <dbReference type="EMBL" id="KAJ6802325.1"/>
    </source>
</evidence>
<dbReference type="EMBL" id="JANAVB010037417">
    <property type="protein sequence ID" value="KAJ6802325.1"/>
    <property type="molecule type" value="Genomic_DNA"/>
</dbReference>
<keyword evidence="11" id="KW-1185">Reference proteome</keyword>
<dbReference type="Proteomes" id="UP001140949">
    <property type="component" value="Unassembled WGS sequence"/>
</dbReference>
<evidence type="ECO:0000259" key="9">
    <source>
        <dbReference type="Pfam" id="PF09118"/>
    </source>
</evidence>
<dbReference type="GO" id="GO:0016491">
    <property type="term" value="F:oxidoreductase activity"/>
    <property type="evidence" value="ECO:0007669"/>
    <property type="project" value="UniProtKB-KW"/>
</dbReference>
<dbReference type="GO" id="GO:0005615">
    <property type="term" value="C:extracellular space"/>
    <property type="evidence" value="ECO:0007669"/>
    <property type="project" value="UniProtKB-ARBA"/>
</dbReference>
<dbReference type="InterPro" id="IPR037293">
    <property type="entry name" value="Gal_Oxidase_central_sf"/>
</dbReference>
<dbReference type="Pfam" id="PF07250">
    <property type="entry name" value="Glyoxal_oxid_N"/>
    <property type="match status" value="1"/>
</dbReference>
<evidence type="ECO:0000259" key="8">
    <source>
        <dbReference type="Pfam" id="PF07250"/>
    </source>
</evidence>
<dbReference type="Gene3D" id="2.60.40.10">
    <property type="entry name" value="Immunoglobulins"/>
    <property type="match status" value="1"/>
</dbReference>
<reference evidence="10" key="1">
    <citation type="journal article" date="2023" name="GigaByte">
        <title>Genome assembly of the bearded iris, Iris pallida Lam.</title>
        <authorList>
            <person name="Bruccoleri R.E."/>
            <person name="Oakeley E.J."/>
            <person name="Faust A.M.E."/>
            <person name="Altorfer M."/>
            <person name="Dessus-Babus S."/>
            <person name="Burckhardt D."/>
            <person name="Oertli M."/>
            <person name="Naumann U."/>
            <person name="Petersen F."/>
            <person name="Wong J."/>
        </authorList>
    </citation>
    <scope>NUCLEOTIDE SEQUENCE</scope>
    <source>
        <strain evidence="10">GSM-AAB239-AS_SAM_17_03QT</strain>
    </source>
</reference>
<evidence type="ECO:0000313" key="11">
    <source>
        <dbReference type="Proteomes" id="UP001140949"/>
    </source>
</evidence>
<dbReference type="Gene3D" id="2.130.10.80">
    <property type="entry name" value="Galactose oxidase/kelch, beta-propeller"/>
    <property type="match status" value="1"/>
</dbReference>
<keyword evidence="3 7" id="KW-0732">Signal</keyword>
<comment type="subcellular location">
    <subcellularLocation>
        <location evidence="1">Secreted</location>
    </subcellularLocation>
</comment>
<dbReference type="PANTHER" id="PTHR32208:SF62">
    <property type="entry name" value="OXIDASE, PUTATIVE, EXPRESSED-RELATED"/>
    <property type="match status" value="1"/>
</dbReference>
<dbReference type="PANTHER" id="PTHR32208">
    <property type="entry name" value="SECRETED PROTEIN-RELATED"/>
    <property type="match status" value="1"/>
</dbReference>
<evidence type="ECO:0000256" key="1">
    <source>
        <dbReference type="ARBA" id="ARBA00004613"/>
    </source>
</evidence>
<evidence type="ECO:0000256" key="2">
    <source>
        <dbReference type="ARBA" id="ARBA00022525"/>
    </source>
</evidence>
<gene>
    <name evidence="10" type="ORF">M6B38_194720</name>
</gene>
<accession>A0AAX6EE96</accession>
<dbReference type="InterPro" id="IPR013783">
    <property type="entry name" value="Ig-like_fold"/>
</dbReference>
<dbReference type="InterPro" id="IPR011043">
    <property type="entry name" value="Gal_Oxase/kelch_b-propeller"/>
</dbReference>
<sequence length="550" mass="59440">MESRFFFIFLLLVRTITSISIVAASGGHWNLLQRSIGVSAMHMQLLRNDRVVIFDRTDFGASNLSLPDGRCRDDPNDQALRHDCTAHSVEYDVAANAFRPLTVLTDTWCSSGTVSPDGDLVQTGGFNDGDRAVRVFSPCDDGRCDWDEVSALGLAVRRWYATNQILPDGRAIVVGGRRQFNYEFYPKTGAGASGPIDLPLLRQTYDPNQENNLYPFVHLNVDGNLFIFSNNRAVLFDYRNNAVVRSYPAMPGGDPRNYPSCGSSVLLPLKASGSEAEVLVCGGAPKGSYIAVSTNNTFVGALATCGRIKITDKSPSWSVETMPTRRVMGDMVMLPTGRVLIINGAASGTAGWELGKDPVLSPVIYSPDSAAGARFEVQTPTTTPRIYHSTAILLRDGRVLVGGSNPHVNYVFSGVQYPTDLSLEAYSPEYLSSSYSNFRPKIVAPAASSSRGAASVGYGKQFTLQFTVRSLVGRTVSVTMVAPSFTTHSVSMNQRLLVLDSSLINDPKNSSTYSVVATAPASGNYAPSGYYMVFVVNAGIPSVGLWVHVQ</sequence>
<keyword evidence="4" id="KW-0560">Oxidoreductase</keyword>
<dbReference type="FunFam" id="2.130.10.80:FF:000001">
    <property type="entry name" value="Aldehyde oxidase GLOX"/>
    <property type="match status" value="1"/>
</dbReference>
<proteinExistence type="predicted"/>
<evidence type="ECO:0000256" key="6">
    <source>
        <dbReference type="ARBA" id="ARBA00077505"/>
    </source>
</evidence>
<protein>
    <recommendedName>
        <fullName evidence="5">Aldehyde oxidase GLOX</fullName>
    </recommendedName>
    <alternativeName>
        <fullName evidence="6">Glyoxal oxidase</fullName>
    </alternativeName>
</protein>
<dbReference type="Pfam" id="PF09118">
    <property type="entry name" value="GO-like_E_set"/>
    <property type="match status" value="1"/>
</dbReference>
<dbReference type="SUPFAM" id="SSF50965">
    <property type="entry name" value="Galactose oxidase, central domain"/>
    <property type="match status" value="1"/>
</dbReference>
<dbReference type="SUPFAM" id="SSF81296">
    <property type="entry name" value="E set domains"/>
    <property type="match status" value="1"/>
</dbReference>
<dbReference type="InterPro" id="IPR009880">
    <property type="entry name" value="Glyoxal_oxidase_N"/>
</dbReference>
<name>A0AAX6EE96_IRIPA</name>
<evidence type="ECO:0000256" key="3">
    <source>
        <dbReference type="ARBA" id="ARBA00022729"/>
    </source>
</evidence>
<reference evidence="10" key="2">
    <citation type="submission" date="2023-04" db="EMBL/GenBank/DDBJ databases">
        <authorList>
            <person name="Bruccoleri R.E."/>
            <person name="Oakeley E.J."/>
            <person name="Faust A.-M."/>
            <person name="Dessus-Babus S."/>
            <person name="Altorfer M."/>
            <person name="Burckhardt D."/>
            <person name="Oertli M."/>
            <person name="Naumann U."/>
            <person name="Petersen F."/>
            <person name="Wong J."/>
        </authorList>
    </citation>
    <scope>NUCLEOTIDE SEQUENCE</scope>
    <source>
        <strain evidence="10">GSM-AAB239-AS_SAM_17_03QT</strain>
        <tissue evidence="10">Leaf</tissue>
    </source>
</reference>